<evidence type="ECO:0000256" key="1">
    <source>
        <dbReference type="SAM" id="MobiDB-lite"/>
    </source>
</evidence>
<evidence type="ECO:0000313" key="2">
    <source>
        <dbReference type="EMBL" id="GFO30995.1"/>
    </source>
</evidence>
<keyword evidence="3" id="KW-1185">Reference proteome</keyword>
<proteinExistence type="predicted"/>
<dbReference type="Proteomes" id="UP000735302">
    <property type="component" value="Unassembled WGS sequence"/>
</dbReference>
<organism evidence="2 3">
    <name type="scientific">Plakobranchus ocellatus</name>
    <dbReference type="NCBI Taxonomy" id="259542"/>
    <lineage>
        <taxon>Eukaryota</taxon>
        <taxon>Metazoa</taxon>
        <taxon>Spiralia</taxon>
        <taxon>Lophotrochozoa</taxon>
        <taxon>Mollusca</taxon>
        <taxon>Gastropoda</taxon>
        <taxon>Heterobranchia</taxon>
        <taxon>Euthyneura</taxon>
        <taxon>Panpulmonata</taxon>
        <taxon>Sacoglossa</taxon>
        <taxon>Placobranchoidea</taxon>
        <taxon>Plakobranchidae</taxon>
        <taxon>Plakobranchus</taxon>
    </lineage>
</organism>
<name>A0AAV4CGU8_9GAST</name>
<dbReference type="EMBL" id="BLXT01006309">
    <property type="protein sequence ID" value="GFO30995.1"/>
    <property type="molecule type" value="Genomic_DNA"/>
</dbReference>
<dbReference type="AlphaFoldDB" id="A0AAV4CGU8"/>
<accession>A0AAV4CGU8</accession>
<evidence type="ECO:0000313" key="3">
    <source>
        <dbReference type="Proteomes" id="UP000735302"/>
    </source>
</evidence>
<sequence>MSSTRVYLVISGIVVWPDPRGGYEAARVRRSLQISGPQQGDLTLSGPLTGQGTGGGAQTRDRMVPVDLRVDSLMTVPPTQRPAGMAGLN</sequence>
<feature type="region of interest" description="Disordered" evidence="1">
    <location>
        <begin position="34"/>
        <end position="62"/>
    </location>
</feature>
<gene>
    <name evidence="2" type="ORF">PoB_005750000</name>
</gene>
<comment type="caution">
    <text evidence="2">The sequence shown here is derived from an EMBL/GenBank/DDBJ whole genome shotgun (WGS) entry which is preliminary data.</text>
</comment>
<reference evidence="2 3" key="1">
    <citation type="journal article" date="2021" name="Elife">
        <title>Chloroplast acquisition without the gene transfer in kleptoplastic sea slugs, Plakobranchus ocellatus.</title>
        <authorList>
            <person name="Maeda T."/>
            <person name="Takahashi S."/>
            <person name="Yoshida T."/>
            <person name="Shimamura S."/>
            <person name="Takaki Y."/>
            <person name="Nagai Y."/>
            <person name="Toyoda A."/>
            <person name="Suzuki Y."/>
            <person name="Arimoto A."/>
            <person name="Ishii H."/>
            <person name="Satoh N."/>
            <person name="Nishiyama T."/>
            <person name="Hasebe M."/>
            <person name="Maruyama T."/>
            <person name="Minagawa J."/>
            <person name="Obokata J."/>
            <person name="Shigenobu S."/>
        </authorList>
    </citation>
    <scope>NUCLEOTIDE SEQUENCE [LARGE SCALE GENOMIC DNA]</scope>
</reference>
<protein>
    <submittedName>
        <fullName evidence="2">Uncharacterized protein</fullName>
    </submittedName>
</protein>